<dbReference type="AlphaFoldDB" id="A0A9W9FZP8"/>
<protein>
    <submittedName>
        <fullName evidence="4">Acetyl-CoA synthetase-like protein</fullName>
    </submittedName>
</protein>
<dbReference type="Gene3D" id="3.40.50.12780">
    <property type="entry name" value="N-terminal domain of ligase-like"/>
    <property type="match status" value="1"/>
</dbReference>
<name>A0A9W9FZP8_9EURO</name>
<evidence type="ECO:0000259" key="3">
    <source>
        <dbReference type="Pfam" id="PF00501"/>
    </source>
</evidence>
<reference evidence="4" key="2">
    <citation type="journal article" date="2023" name="IMA Fungus">
        <title>Comparative genomic study of the Penicillium genus elucidates a diverse pangenome and 15 lateral gene transfer events.</title>
        <authorList>
            <person name="Petersen C."/>
            <person name="Sorensen T."/>
            <person name="Nielsen M.R."/>
            <person name="Sondergaard T.E."/>
            <person name="Sorensen J.L."/>
            <person name="Fitzpatrick D.A."/>
            <person name="Frisvad J.C."/>
            <person name="Nielsen K.L."/>
        </authorList>
    </citation>
    <scope>NUCLEOTIDE SEQUENCE</scope>
    <source>
        <strain evidence="4">IBT 30069</strain>
    </source>
</reference>
<feature type="domain" description="AMP-dependent synthetase/ligase" evidence="3">
    <location>
        <begin position="25"/>
        <end position="87"/>
    </location>
</feature>
<evidence type="ECO:0000256" key="2">
    <source>
        <dbReference type="ARBA" id="ARBA00022553"/>
    </source>
</evidence>
<dbReference type="InterPro" id="IPR000873">
    <property type="entry name" value="AMP-dep_synth/lig_dom"/>
</dbReference>
<gene>
    <name evidence="4" type="ORF">N7456_005237</name>
</gene>
<keyword evidence="2" id="KW-0597">Phosphoprotein</keyword>
<dbReference type="InterPro" id="IPR020845">
    <property type="entry name" value="AMP-binding_CS"/>
</dbReference>
<sequence length="115" mass="12690">MTTFCDDPVPWQSRAQYVMKELSSDVLRTPKAALYVVCTSGSTGKPKGIVISHRAFISMTPPYSRLIGIGPETRGFCFSSYAFDIGIGTIDTIHLIVDIVIIGNVIAKPHFIDYY</sequence>
<proteinExistence type="predicted"/>
<accession>A0A9W9FZP8</accession>
<dbReference type="GO" id="GO:0043041">
    <property type="term" value="P:amino acid activation for nonribosomal peptide biosynthetic process"/>
    <property type="evidence" value="ECO:0007669"/>
    <property type="project" value="TreeGrafter"/>
</dbReference>
<dbReference type="GO" id="GO:0031177">
    <property type="term" value="F:phosphopantetheine binding"/>
    <property type="evidence" value="ECO:0007669"/>
    <property type="project" value="TreeGrafter"/>
</dbReference>
<keyword evidence="1" id="KW-0596">Phosphopantetheine</keyword>
<dbReference type="Pfam" id="PF00501">
    <property type="entry name" value="AMP-binding"/>
    <property type="match status" value="1"/>
</dbReference>
<dbReference type="InterPro" id="IPR042099">
    <property type="entry name" value="ANL_N_sf"/>
</dbReference>
<dbReference type="PANTHER" id="PTHR45527:SF1">
    <property type="entry name" value="FATTY ACID SYNTHASE"/>
    <property type="match status" value="1"/>
</dbReference>
<keyword evidence="5" id="KW-1185">Reference proteome</keyword>
<dbReference type="GO" id="GO:0044550">
    <property type="term" value="P:secondary metabolite biosynthetic process"/>
    <property type="evidence" value="ECO:0007669"/>
    <property type="project" value="TreeGrafter"/>
</dbReference>
<dbReference type="Proteomes" id="UP001149165">
    <property type="component" value="Unassembled WGS sequence"/>
</dbReference>
<comment type="caution">
    <text evidence="4">The sequence shown here is derived from an EMBL/GenBank/DDBJ whole genome shotgun (WGS) entry which is preliminary data.</text>
</comment>
<evidence type="ECO:0000313" key="5">
    <source>
        <dbReference type="Proteomes" id="UP001149165"/>
    </source>
</evidence>
<organism evidence="4 5">
    <name type="scientific">Penicillium angulare</name>
    <dbReference type="NCBI Taxonomy" id="116970"/>
    <lineage>
        <taxon>Eukaryota</taxon>
        <taxon>Fungi</taxon>
        <taxon>Dikarya</taxon>
        <taxon>Ascomycota</taxon>
        <taxon>Pezizomycotina</taxon>
        <taxon>Eurotiomycetes</taxon>
        <taxon>Eurotiomycetidae</taxon>
        <taxon>Eurotiales</taxon>
        <taxon>Aspergillaceae</taxon>
        <taxon>Penicillium</taxon>
    </lineage>
</organism>
<reference evidence="4" key="1">
    <citation type="submission" date="2022-11" db="EMBL/GenBank/DDBJ databases">
        <authorList>
            <person name="Petersen C."/>
        </authorList>
    </citation>
    <scope>NUCLEOTIDE SEQUENCE</scope>
    <source>
        <strain evidence="4">IBT 30069</strain>
    </source>
</reference>
<dbReference type="SUPFAM" id="SSF56801">
    <property type="entry name" value="Acetyl-CoA synthetase-like"/>
    <property type="match status" value="1"/>
</dbReference>
<dbReference type="GO" id="GO:0005737">
    <property type="term" value="C:cytoplasm"/>
    <property type="evidence" value="ECO:0007669"/>
    <property type="project" value="TreeGrafter"/>
</dbReference>
<dbReference type="PANTHER" id="PTHR45527">
    <property type="entry name" value="NONRIBOSOMAL PEPTIDE SYNTHETASE"/>
    <property type="match status" value="1"/>
</dbReference>
<evidence type="ECO:0000313" key="4">
    <source>
        <dbReference type="EMBL" id="KAJ5108562.1"/>
    </source>
</evidence>
<dbReference type="EMBL" id="JAPQKH010000003">
    <property type="protein sequence ID" value="KAJ5108562.1"/>
    <property type="molecule type" value="Genomic_DNA"/>
</dbReference>
<dbReference type="PROSITE" id="PS00455">
    <property type="entry name" value="AMP_BINDING"/>
    <property type="match status" value="1"/>
</dbReference>
<evidence type="ECO:0000256" key="1">
    <source>
        <dbReference type="ARBA" id="ARBA00022450"/>
    </source>
</evidence>